<dbReference type="GO" id="GO:0016020">
    <property type="term" value="C:membrane"/>
    <property type="evidence" value="ECO:0007669"/>
    <property type="project" value="TreeGrafter"/>
</dbReference>
<accession>A0A844KPF3</accession>
<reference evidence="5 6" key="1">
    <citation type="journal article" date="2019" name="Nat. Med.">
        <title>A library of human gut bacterial isolates paired with longitudinal multiomics data enables mechanistic microbiome research.</title>
        <authorList>
            <person name="Poyet M."/>
            <person name="Groussin M."/>
            <person name="Gibbons S.M."/>
            <person name="Avila-Pacheco J."/>
            <person name="Jiang X."/>
            <person name="Kearney S.M."/>
            <person name="Perrotta A.R."/>
            <person name="Berdy B."/>
            <person name="Zhao S."/>
            <person name="Lieberman T.D."/>
            <person name="Swanson P.K."/>
            <person name="Smith M."/>
            <person name="Roesemann S."/>
            <person name="Alexander J.E."/>
            <person name="Rich S.A."/>
            <person name="Livny J."/>
            <person name="Vlamakis H."/>
            <person name="Clish C."/>
            <person name="Bullock K."/>
            <person name="Deik A."/>
            <person name="Scott J."/>
            <person name="Pierce K.A."/>
            <person name="Xavier R.J."/>
            <person name="Alm E.J."/>
        </authorList>
    </citation>
    <scope>NUCLEOTIDE SEQUENCE [LARGE SCALE GENOMIC DNA]</scope>
    <source>
        <strain evidence="5 6">BIOML-A1</strain>
    </source>
</reference>
<dbReference type="PANTHER" id="PTHR10587">
    <property type="entry name" value="GLYCOSYL TRANSFERASE-RELATED"/>
    <property type="match status" value="1"/>
</dbReference>
<dbReference type="PANTHER" id="PTHR10587:SF133">
    <property type="entry name" value="CHITIN DEACETYLASE 1-RELATED"/>
    <property type="match status" value="1"/>
</dbReference>
<comment type="caution">
    <text evidence="5">The sequence shown here is derived from an EMBL/GenBank/DDBJ whole genome shotgun (WGS) entry which is preliminary data.</text>
</comment>
<evidence type="ECO:0000259" key="4">
    <source>
        <dbReference type="PROSITE" id="PS51677"/>
    </source>
</evidence>
<dbReference type="SUPFAM" id="SSF69360">
    <property type="entry name" value="Cell wall binding repeat"/>
    <property type="match status" value="1"/>
</dbReference>
<dbReference type="Gene3D" id="3.20.20.370">
    <property type="entry name" value="Glycoside hydrolase/deacetylase"/>
    <property type="match status" value="1"/>
</dbReference>
<dbReference type="Pfam" id="PF01522">
    <property type="entry name" value="Polysacc_deac_1"/>
    <property type="match status" value="1"/>
</dbReference>
<evidence type="ECO:0000313" key="6">
    <source>
        <dbReference type="Proteomes" id="UP000446657"/>
    </source>
</evidence>
<dbReference type="Gene3D" id="2.10.270.10">
    <property type="entry name" value="Cholin Binding"/>
    <property type="match status" value="1"/>
</dbReference>
<dbReference type="AlphaFoldDB" id="A0A844KPF3"/>
<dbReference type="EMBL" id="WNAL01000014">
    <property type="protein sequence ID" value="MTR81673.1"/>
    <property type="molecule type" value="Genomic_DNA"/>
</dbReference>
<sequence length="353" mass="39581">MPQKIRRFCMKKRKCLPYLFSGILLFTLILTTCSGHFSIGASVLDTEPSTSVPTEISSEAPTEVPSGLPDNPQETVFPQKPKPIPQGLIRGKNGHLYFYQNGKKLKNRWKTIKKKTYYFGKDAKACTGKKNISHYLCYFNKKGVLTRKIDKNKKMVALTYDDGPSVYTPTILKTLKKNDSVATFFVVGSRVSTYSKTVQKAYDNGCQIGNHTYDHKILTRVGKKEVQKQVSKTNRAVKKVIGINPVVMRPPGGATSSNIKSWVGMPSIIWSIDTLDWKTRDSASTQKAVLNHVKDGDIVLMHDLYKATATASQTIIPELTRRGYQLVTVSELAECRGGMKQNKSYSKFPKKQK</sequence>
<feature type="region of interest" description="Disordered" evidence="3">
    <location>
        <begin position="46"/>
        <end position="70"/>
    </location>
</feature>
<protein>
    <submittedName>
        <fullName evidence="5">Polysaccharide deacetylase family protein</fullName>
    </submittedName>
</protein>
<feature type="compositionally biased region" description="Polar residues" evidence="3">
    <location>
        <begin position="47"/>
        <end position="60"/>
    </location>
</feature>
<proteinExistence type="predicted"/>
<dbReference type="PROSITE" id="PS51677">
    <property type="entry name" value="NODB"/>
    <property type="match status" value="1"/>
</dbReference>
<keyword evidence="1" id="KW-0479">Metal-binding</keyword>
<evidence type="ECO:0000256" key="2">
    <source>
        <dbReference type="ARBA" id="ARBA00022801"/>
    </source>
</evidence>
<dbReference type="Proteomes" id="UP000446657">
    <property type="component" value="Unassembled WGS sequence"/>
</dbReference>
<organism evidence="5 6">
    <name type="scientific">Roseburia faecis</name>
    <dbReference type="NCBI Taxonomy" id="301302"/>
    <lineage>
        <taxon>Bacteria</taxon>
        <taxon>Bacillati</taxon>
        <taxon>Bacillota</taxon>
        <taxon>Clostridia</taxon>
        <taxon>Lachnospirales</taxon>
        <taxon>Lachnospiraceae</taxon>
        <taxon>Roseburia</taxon>
    </lineage>
</organism>
<dbReference type="SUPFAM" id="SSF88713">
    <property type="entry name" value="Glycoside hydrolase/deacetylase"/>
    <property type="match status" value="1"/>
</dbReference>
<keyword evidence="2" id="KW-0378">Hydrolase</keyword>
<dbReference type="InterPro" id="IPR002509">
    <property type="entry name" value="NODB_dom"/>
</dbReference>
<feature type="domain" description="NodB homology" evidence="4">
    <location>
        <begin position="154"/>
        <end position="327"/>
    </location>
</feature>
<dbReference type="GO" id="GO:0005975">
    <property type="term" value="P:carbohydrate metabolic process"/>
    <property type="evidence" value="ECO:0007669"/>
    <property type="project" value="InterPro"/>
</dbReference>
<evidence type="ECO:0000313" key="5">
    <source>
        <dbReference type="EMBL" id="MTR81673.1"/>
    </source>
</evidence>
<dbReference type="CDD" id="cd10954">
    <property type="entry name" value="CE4_CtAXE_like"/>
    <property type="match status" value="1"/>
</dbReference>
<dbReference type="InterPro" id="IPR011330">
    <property type="entry name" value="Glyco_hydro/deAcase_b/a-brl"/>
</dbReference>
<dbReference type="GO" id="GO:0046872">
    <property type="term" value="F:metal ion binding"/>
    <property type="evidence" value="ECO:0007669"/>
    <property type="project" value="UniProtKB-KW"/>
</dbReference>
<dbReference type="GO" id="GO:0016810">
    <property type="term" value="F:hydrolase activity, acting on carbon-nitrogen (but not peptide) bonds"/>
    <property type="evidence" value="ECO:0007669"/>
    <property type="project" value="InterPro"/>
</dbReference>
<evidence type="ECO:0000256" key="3">
    <source>
        <dbReference type="SAM" id="MobiDB-lite"/>
    </source>
</evidence>
<evidence type="ECO:0000256" key="1">
    <source>
        <dbReference type="ARBA" id="ARBA00022723"/>
    </source>
</evidence>
<gene>
    <name evidence="5" type="ORF">GMD30_08120</name>
</gene>
<name>A0A844KPF3_9FIRM</name>
<dbReference type="InterPro" id="IPR050248">
    <property type="entry name" value="Polysacc_deacetylase_ArnD"/>
</dbReference>